<accession>A0A444XZL7</accession>
<evidence type="ECO:0000259" key="1">
    <source>
        <dbReference type="Pfam" id="PF10536"/>
    </source>
</evidence>
<name>A0A444XZL7_ARAHY</name>
<evidence type="ECO:0000313" key="3">
    <source>
        <dbReference type="Proteomes" id="UP000289738"/>
    </source>
</evidence>
<feature type="domain" description="Aminotransferase-like plant mobile" evidence="1">
    <location>
        <begin position="4"/>
        <end position="138"/>
    </location>
</feature>
<organism evidence="2 3">
    <name type="scientific">Arachis hypogaea</name>
    <name type="common">Peanut</name>
    <dbReference type="NCBI Taxonomy" id="3818"/>
    <lineage>
        <taxon>Eukaryota</taxon>
        <taxon>Viridiplantae</taxon>
        <taxon>Streptophyta</taxon>
        <taxon>Embryophyta</taxon>
        <taxon>Tracheophyta</taxon>
        <taxon>Spermatophyta</taxon>
        <taxon>Magnoliopsida</taxon>
        <taxon>eudicotyledons</taxon>
        <taxon>Gunneridae</taxon>
        <taxon>Pentapetalae</taxon>
        <taxon>rosids</taxon>
        <taxon>fabids</taxon>
        <taxon>Fabales</taxon>
        <taxon>Fabaceae</taxon>
        <taxon>Papilionoideae</taxon>
        <taxon>50 kb inversion clade</taxon>
        <taxon>dalbergioids sensu lato</taxon>
        <taxon>Dalbergieae</taxon>
        <taxon>Pterocarpus clade</taxon>
        <taxon>Arachis</taxon>
    </lineage>
</organism>
<dbReference type="Proteomes" id="UP000289738">
    <property type="component" value="Chromosome B08"/>
</dbReference>
<dbReference type="EMBL" id="SDMP01000018">
    <property type="protein sequence ID" value="RYQ95128.1"/>
    <property type="molecule type" value="Genomic_DNA"/>
</dbReference>
<evidence type="ECO:0000313" key="2">
    <source>
        <dbReference type="EMBL" id="RYQ95128.1"/>
    </source>
</evidence>
<reference evidence="2 3" key="1">
    <citation type="submission" date="2019-01" db="EMBL/GenBank/DDBJ databases">
        <title>Sequencing of cultivated peanut Arachis hypogaea provides insights into genome evolution and oil improvement.</title>
        <authorList>
            <person name="Chen X."/>
        </authorList>
    </citation>
    <scope>NUCLEOTIDE SEQUENCE [LARGE SCALE GENOMIC DNA]</scope>
    <source>
        <strain evidence="3">cv. Fuhuasheng</strain>
        <tissue evidence="2">Leaves</tissue>
    </source>
</reference>
<dbReference type="STRING" id="3818.A0A444XZL7"/>
<dbReference type="Pfam" id="PF10536">
    <property type="entry name" value="PMD"/>
    <property type="match status" value="1"/>
</dbReference>
<sequence length="149" mass="17587">MHVFRKSFGEYTIMLQDVMYQLGLPIDDEYVSGCLIDFERYIEGGQPAWTWFKELLGVLPSANCIDKLTVKCTWMQDTFIELPQCADEDTIRRCARAYIMILLSTQLFGDRYGARLHIRWLLYVARLENMGRYSWNPLLFRGYINVYAM</sequence>
<dbReference type="GO" id="GO:0010073">
    <property type="term" value="P:meristem maintenance"/>
    <property type="evidence" value="ECO:0007669"/>
    <property type="project" value="InterPro"/>
</dbReference>
<dbReference type="AlphaFoldDB" id="A0A444XZL7"/>
<protein>
    <recommendedName>
        <fullName evidence="1">Aminotransferase-like plant mobile domain-containing protein</fullName>
    </recommendedName>
</protein>
<gene>
    <name evidence="2" type="ORF">Ahy_B08g090161</name>
</gene>
<comment type="caution">
    <text evidence="2">The sequence shown here is derived from an EMBL/GenBank/DDBJ whole genome shotgun (WGS) entry which is preliminary data.</text>
</comment>
<keyword evidence="3" id="KW-1185">Reference proteome</keyword>
<dbReference type="PANTHER" id="PTHR46033">
    <property type="entry name" value="PROTEIN MAIN-LIKE 2"/>
    <property type="match status" value="1"/>
</dbReference>
<dbReference type="InterPro" id="IPR019557">
    <property type="entry name" value="AminoTfrase-like_pln_mobile"/>
</dbReference>
<dbReference type="PANTHER" id="PTHR46033:SF1">
    <property type="entry name" value="PROTEIN MAIN-LIKE 2"/>
    <property type="match status" value="1"/>
</dbReference>
<proteinExistence type="predicted"/>
<dbReference type="InterPro" id="IPR044824">
    <property type="entry name" value="MAIN-like"/>
</dbReference>